<feature type="compositionally biased region" description="Acidic residues" evidence="1">
    <location>
        <begin position="129"/>
        <end position="139"/>
    </location>
</feature>
<feature type="region of interest" description="Disordered" evidence="1">
    <location>
        <begin position="129"/>
        <end position="238"/>
    </location>
</feature>
<accession>A0A923H984</accession>
<name>A0A923H984_9FLAO</name>
<dbReference type="EMBL" id="JACNMF010000003">
    <property type="protein sequence ID" value="MBC3758748.1"/>
    <property type="molecule type" value="Genomic_DNA"/>
</dbReference>
<keyword evidence="3" id="KW-1185">Reference proteome</keyword>
<dbReference type="Proteomes" id="UP000656244">
    <property type="component" value="Unassembled WGS sequence"/>
</dbReference>
<reference evidence="2" key="1">
    <citation type="submission" date="2020-08" db="EMBL/GenBank/DDBJ databases">
        <title>Hyunsoonleella sp. strain SJ7 genome sequencing and assembly.</title>
        <authorList>
            <person name="Kim I."/>
        </authorList>
    </citation>
    <scope>NUCLEOTIDE SEQUENCE</scope>
    <source>
        <strain evidence="2">SJ7</strain>
    </source>
</reference>
<gene>
    <name evidence="2" type="ORF">H7U19_10060</name>
</gene>
<evidence type="ECO:0000313" key="3">
    <source>
        <dbReference type="Proteomes" id="UP000656244"/>
    </source>
</evidence>
<dbReference type="AlphaFoldDB" id="A0A923H984"/>
<organism evidence="2 3">
    <name type="scientific">Hyunsoonleella aquatilis</name>
    <dbReference type="NCBI Taxonomy" id="2762758"/>
    <lineage>
        <taxon>Bacteria</taxon>
        <taxon>Pseudomonadati</taxon>
        <taxon>Bacteroidota</taxon>
        <taxon>Flavobacteriia</taxon>
        <taxon>Flavobacteriales</taxon>
        <taxon>Flavobacteriaceae</taxon>
    </lineage>
</organism>
<dbReference type="RefSeq" id="WP_186561936.1">
    <property type="nucleotide sequence ID" value="NZ_JACNMF010000003.1"/>
</dbReference>
<evidence type="ECO:0000313" key="2">
    <source>
        <dbReference type="EMBL" id="MBC3758748.1"/>
    </source>
</evidence>
<evidence type="ECO:0000256" key="1">
    <source>
        <dbReference type="SAM" id="MobiDB-lite"/>
    </source>
</evidence>
<comment type="caution">
    <text evidence="2">The sequence shown here is derived from an EMBL/GenBank/DDBJ whole genome shotgun (WGS) entry which is preliminary data.</text>
</comment>
<proteinExistence type="predicted"/>
<protein>
    <submittedName>
        <fullName evidence="2">Uncharacterized protein</fullName>
    </submittedName>
</protein>
<feature type="compositionally biased region" description="Low complexity" evidence="1">
    <location>
        <begin position="176"/>
        <end position="187"/>
    </location>
</feature>
<sequence>MRKLVVVFSILSLLLPMSCDDGDVFEVELDFENEYDACGESDLVLYKTKEDPTETLSVLITNYTIADAFDEDANDTIEKTGTFFYRTYGRPDLPSDLFCTNIPPANLNIATNETSSCGVTLIRTLVEDDDDGIDPEFEDLNGNGNLEDDDTDGDGIPNYLDEDDDGDNVFTKNENPDPNGDGDPADAQNTDSDKETIPLPDYLDDDDDGDGTLTRDEENDSQNQEPADDVTFPDVGPDYLNPSLSTKVDATAYREHTIKQTYTLRMTVTEISLSILLQDSLDFGFFSGRSGFSLNNERTVTPAFP</sequence>